<dbReference type="InterPro" id="IPR028096">
    <property type="entry name" value="EfeO_Cupredoxin"/>
</dbReference>
<sequence>MAWTGGRLLARGWGRRVGVAAVIAVAFGGAAHLPGVVPTTPLPEADAAAAAPAAATTATIVIKLGGIVSGYSPSSVTLEQGGVLTVVNKDSMVHTVTSVAVDSEGDPLFDVSVGPRQTNTLVIPATLAAGKYSFYCTLHPNMRGTLVVTGEGGGVPAPPTFEQALRIPKVLTGRHITIPMKRAQVRVMPTGPKTWMWTYGGSFPGPTIKRPTGSLTTVTFVNDLPAKAGAMTVHQHGGHQSSADDGQPATYLIGHGARRTYTYPLRERGRPEPAAFRFYHDHRMDRTAENNWRGLQGMFLVTDEREKRLGLPHGAYDVPLHLTDRSFTADNQLTDPFPGGGMHAWMTGPQAPPNDATVGKRILVNGQFAPYLEVKPGQYRLRLLNASTFSAYDLTLSDGRPLTQIGTGTALLPRSVERDDVLLGPAQRADVVVDFSGLEGQDVILSTVPRTDTTEGTGSRSAAIMQFRVRGSARQHARVPDRLRAVPAIDVPQKVDKVWTFGLTKDSHGSFWSIDGRMFDPDRVDYRVRRGTTQLWRLRNTTTMTHYVHLHEEQWHTVSRNGKRPPPWERGLEDTWRLDPGEYVDVAATFTDHPGRFMVHCHMLDHEDHGMMAQFEVVG</sequence>
<dbReference type="PANTHER" id="PTHR48267">
    <property type="entry name" value="CUPREDOXIN SUPERFAMILY PROTEIN"/>
    <property type="match status" value="1"/>
</dbReference>
<accession>A0A930VHR8</accession>
<comment type="similarity">
    <text evidence="1">Belongs to the multicopper oxidase family.</text>
</comment>
<dbReference type="PANTHER" id="PTHR48267:SF1">
    <property type="entry name" value="BILIRUBIN OXIDASE"/>
    <property type="match status" value="1"/>
</dbReference>
<name>A0A930VHR8_9ACTN</name>
<evidence type="ECO:0000313" key="7">
    <source>
        <dbReference type="EMBL" id="MBF4765856.1"/>
    </source>
</evidence>
<feature type="domain" description="Plastocyanin-like" evidence="4">
    <location>
        <begin position="505"/>
        <end position="617"/>
    </location>
</feature>
<evidence type="ECO:0000256" key="1">
    <source>
        <dbReference type="ARBA" id="ARBA00010609"/>
    </source>
</evidence>
<reference evidence="7" key="1">
    <citation type="submission" date="2020-11" db="EMBL/GenBank/DDBJ databases">
        <title>Nocardioides sp. nov., isolated from Soil of Cynanchum wilfordii Hemsley rhizosphere.</title>
        <authorList>
            <person name="Lee J.-S."/>
            <person name="Suh M.K."/>
            <person name="Kim J.-S."/>
        </authorList>
    </citation>
    <scope>NUCLEOTIDE SEQUENCE</scope>
    <source>
        <strain evidence="7">KCTC 19275</strain>
    </source>
</reference>
<dbReference type="SUPFAM" id="SSF49503">
    <property type="entry name" value="Cupredoxins"/>
    <property type="match status" value="4"/>
</dbReference>
<gene>
    <name evidence="7" type="ORF">ISU07_22205</name>
</gene>
<dbReference type="AlphaFoldDB" id="A0A930VHR8"/>
<dbReference type="InterPro" id="IPR008972">
    <property type="entry name" value="Cupredoxin"/>
</dbReference>
<evidence type="ECO:0000256" key="2">
    <source>
        <dbReference type="ARBA" id="ARBA00022723"/>
    </source>
</evidence>
<dbReference type="InterPro" id="IPR045087">
    <property type="entry name" value="Cu-oxidase_fam"/>
</dbReference>
<dbReference type="GO" id="GO:0005507">
    <property type="term" value="F:copper ion binding"/>
    <property type="evidence" value="ECO:0007669"/>
    <property type="project" value="InterPro"/>
</dbReference>
<evidence type="ECO:0000259" key="5">
    <source>
        <dbReference type="Pfam" id="PF07732"/>
    </source>
</evidence>
<protein>
    <submittedName>
        <fullName evidence="7">Multicopper oxidase domain-containing protein</fullName>
    </submittedName>
</protein>
<dbReference type="EMBL" id="JADKPN010000019">
    <property type="protein sequence ID" value="MBF4765856.1"/>
    <property type="molecule type" value="Genomic_DNA"/>
</dbReference>
<dbReference type="InterPro" id="IPR011706">
    <property type="entry name" value="Cu-oxidase_C"/>
</dbReference>
<evidence type="ECO:0000259" key="6">
    <source>
        <dbReference type="Pfam" id="PF13473"/>
    </source>
</evidence>
<dbReference type="GO" id="GO:0016491">
    <property type="term" value="F:oxidoreductase activity"/>
    <property type="evidence" value="ECO:0007669"/>
    <property type="project" value="UniProtKB-KW"/>
</dbReference>
<dbReference type="Pfam" id="PF07731">
    <property type="entry name" value="Cu-oxidase_2"/>
    <property type="match status" value="1"/>
</dbReference>
<dbReference type="RefSeq" id="WP_194709036.1">
    <property type="nucleotide sequence ID" value="NZ_JADKPN010000019.1"/>
</dbReference>
<dbReference type="PROSITE" id="PS00080">
    <property type="entry name" value="MULTICOPPER_OXIDASE2"/>
    <property type="match status" value="1"/>
</dbReference>
<comment type="caution">
    <text evidence="7">The sequence shown here is derived from an EMBL/GenBank/DDBJ whole genome shotgun (WGS) entry which is preliminary data.</text>
</comment>
<evidence type="ECO:0000313" key="8">
    <source>
        <dbReference type="Proteomes" id="UP000640489"/>
    </source>
</evidence>
<evidence type="ECO:0000256" key="3">
    <source>
        <dbReference type="ARBA" id="ARBA00023002"/>
    </source>
</evidence>
<dbReference type="Pfam" id="PF13473">
    <property type="entry name" value="Cupredoxin_1"/>
    <property type="match status" value="1"/>
</dbReference>
<evidence type="ECO:0000259" key="4">
    <source>
        <dbReference type="Pfam" id="PF07731"/>
    </source>
</evidence>
<organism evidence="7 8">
    <name type="scientific">Nocardioides islandensis</name>
    <dbReference type="NCBI Taxonomy" id="433663"/>
    <lineage>
        <taxon>Bacteria</taxon>
        <taxon>Bacillati</taxon>
        <taxon>Actinomycetota</taxon>
        <taxon>Actinomycetes</taxon>
        <taxon>Propionibacteriales</taxon>
        <taxon>Nocardioidaceae</taxon>
        <taxon>Nocardioides</taxon>
    </lineage>
</organism>
<dbReference type="InterPro" id="IPR002355">
    <property type="entry name" value="Cu_oxidase_Cu_BS"/>
</dbReference>
<feature type="domain" description="EfeO-type cupredoxin-like" evidence="6">
    <location>
        <begin position="50"/>
        <end position="148"/>
    </location>
</feature>
<keyword evidence="8" id="KW-1185">Reference proteome</keyword>
<dbReference type="Pfam" id="PF07732">
    <property type="entry name" value="Cu-oxidase_3"/>
    <property type="match status" value="1"/>
</dbReference>
<keyword evidence="3" id="KW-0560">Oxidoreductase</keyword>
<dbReference type="Proteomes" id="UP000640489">
    <property type="component" value="Unassembled WGS sequence"/>
</dbReference>
<dbReference type="Gene3D" id="2.60.40.420">
    <property type="entry name" value="Cupredoxins - blue copper proteins"/>
    <property type="match status" value="4"/>
</dbReference>
<dbReference type="InterPro" id="IPR011707">
    <property type="entry name" value="Cu-oxidase-like_N"/>
</dbReference>
<keyword evidence="2" id="KW-0479">Metal-binding</keyword>
<proteinExistence type="inferred from homology"/>
<feature type="domain" description="Plastocyanin-like" evidence="5">
    <location>
        <begin position="187"/>
        <end position="305"/>
    </location>
</feature>